<feature type="compositionally biased region" description="Polar residues" evidence="5">
    <location>
        <begin position="551"/>
        <end position="571"/>
    </location>
</feature>
<evidence type="ECO:0000313" key="8">
    <source>
        <dbReference type="EMBL" id="MFC6253584.1"/>
    </source>
</evidence>
<dbReference type="SUPFAM" id="SSF49899">
    <property type="entry name" value="Concanavalin A-like lectins/glucanases"/>
    <property type="match status" value="1"/>
</dbReference>
<dbReference type="InterPro" id="IPR022263">
    <property type="entry name" value="KxYKxGKxW"/>
</dbReference>
<keyword evidence="6" id="KW-0472">Membrane</keyword>
<name>A0ABW1T7B6_9LACO</name>
<feature type="region of interest" description="Disordered" evidence="5">
    <location>
        <begin position="551"/>
        <end position="754"/>
    </location>
</feature>
<keyword evidence="4" id="KW-0572">Peptidoglycan-anchor</keyword>
<dbReference type="Pfam" id="PF19258">
    <property type="entry name" value="KxYKxGKxW_sig"/>
    <property type="match status" value="1"/>
</dbReference>
<feature type="region of interest" description="Disordered" evidence="5">
    <location>
        <begin position="53"/>
        <end position="139"/>
    </location>
</feature>
<keyword evidence="3" id="KW-0732">Signal</keyword>
<evidence type="ECO:0000256" key="5">
    <source>
        <dbReference type="SAM" id="MobiDB-lite"/>
    </source>
</evidence>
<feature type="compositionally biased region" description="Polar residues" evidence="5">
    <location>
        <begin position="703"/>
        <end position="754"/>
    </location>
</feature>
<feature type="compositionally biased region" description="Low complexity" evidence="5">
    <location>
        <begin position="77"/>
        <end position="120"/>
    </location>
</feature>
<feature type="compositionally biased region" description="Polar residues" evidence="5">
    <location>
        <begin position="188"/>
        <end position="207"/>
    </location>
</feature>
<feature type="compositionally biased region" description="Low complexity" evidence="5">
    <location>
        <begin position="687"/>
        <end position="702"/>
    </location>
</feature>
<dbReference type="PROSITE" id="PS50847">
    <property type="entry name" value="GRAM_POS_ANCHORING"/>
    <property type="match status" value="1"/>
</dbReference>
<dbReference type="Gene3D" id="2.60.120.200">
    <property type="match status" value="1"/>
</dbReference>
<evidence type="ECO:0000256" key="4">
    <source>
        <dbReference type="ARBA" id="ARBA00023088"/>
    </source>
</evidence>
<accession>A0ABW1T7B6</accession>
<feature type="compositionally biased region" description="Polar residues" evidence="5">
    <location>
        <begin position="655"/>
        <end position="682"/>
    </location>
</feature>
<keyword evidence="9" id="KW-1185">Reference proteome</keyword>
<reference evidence="9" key="1">
    <citation type="journal article" date="2019" name="Int. J. Syst. Evol. Microbiol.">
        <title>The Global Catalogue of Microorganisms (GCM) 10K type strain sequencing project: providing services to taxonomists for standard genome sequencing and annotation.</title>
        <authorList>
            <consortium name="The Broad Institute Genomics Platform"/>
            <consortium name="The Broad Institute Genome Sequencing Center for Infectious Disease"/>
            <person name="Wu L."/>
            <person name="Ma J."/>
        </authorList>
    </citation>
    <scope>NUCLEOTIDE SEQUENCE [LARGE SCALE GENOMIC DNA]</scope>
    <source>
        <strain evidence="9">CCM 8950</strain>
    </source>
</reference>
<keyword evidence="6" id="KW-1133">Transmembrane helix</keyword>
<gene>
    <name evidence="8" type="ORF">ACFP1H_03075</name>
</gene>
<dbReference type="InterPro" id="IPR013320">
    <property type="entry name" value="ConA-like_dom_sf"/>
</dbReference>
<feature type="domain" description="Gram-positive cocci surface proteins LPxTG" evidence="7">
    <location>
        <begin position="745"/>
        <end position="782"/>
    </location>
</feature>
<sequence length="782" mass="80566">MSRNNLVSPFIEKKHTVRLYKQGKCWVTIGITMATLAGISLATGTTAKAADNAAGDAAPETSQSTANTPSNTATLRTPAKPAANATNNATESASANATNTPTANSTNNKQNAAATANPKVAPTPAPAPAPVQTPQATETNTIVKTTDAKGNASTDPTKTETNTPVEVSGQEVAKGFTTGGTANPDVENGSTNPTQPKFEKNNGNTVKLTDPSDKNYVQVGVAAAKDAVDFKTDFSLSATVNVKWDPSMNDWLGGDGMAVSLQPISNQDTLTKAVQGSAMGLAAQDSAGNPVVGTIAYVISTNPLGLSPQSVNTANGTKVAYHGDGNWVIYPSSSDTMVAKDSVYDTGIGVPQDKTTGQLNYTFDVAYTTNNNQLVTTVLDTNNHPVKTYVQQIDNSEIGKNYVLSVSGATASSKAAYTATINGYKYVPADAKLDITNNINTPSAEQSGILGTPGQVIAFYRAGTQAPTTDANGKAVSVAYAVPTVPDYTLAGSQFITLAAGGVNNIELNYAKAQTVTATVTIPSNLGNQIVTNVTGVVNTIVNVPVPTISGYTQDKTTVPSTVNDNGTITVNGPKAKTGDAGYVTYTKTKTTDDNNQPGGSTTETTQTDTTTPPTTTDSNTDTTTPTTTDSDNDTTTPTTTTDSTTPAVTTDSSNDTAAPTATKNSKDGQVTPSISTDSSKGTVVPEAQSATQSGSQSTTEQHATTVSPSATGQTKVTELSNSITAPSQSPTGQKETTQNASGQLPQTNEQSDQTKATGFLGLIMLSLLSFFGLRRKQTGDK</sequence>
<feature type="transmembrane region" description="Helical" evidence="6">
    <location>
        <begin position="757"/>
        <end position="774"/>
    </location>
</feature>
<dbReference type="InterPro" id="IPR019931">
    <property type="entry name" value="LPXTG_anchor"/>
</dbReference>
<feature type="compositionally biased region" description="Pro residues" evidence="5">
    <location>
        <begin position="121"/>
        <end position="131"/>
    </location>
</feature>
<evidence type="ECO:0000256" key="6">
    <source>
        <dbReference type="SAM" id="Phobius"/>
    </source>
</evidence>
<organism evidence="8 9">
    <name type="scientific">Secundilactobacillus hailunensis</name>
    <dbReference type="NCBI Taxonomy" id="2559923"/>
    <lineage>
        <taxon>Bacteria</taxon>
        <taxon>Bacillati</taxon>
        <taxon>Bacillota</taxon>
        <taxon>Bacilli</taxon>
        <taxon>Lactobacillales</taxon>
        <taxon>Lactobacillaceae</taxon>
        <taxon>Secundilactobacillus</taxon>
    </lineage>
</organism>
<comment type="caution">
    <text evidence="8">The sequence shown here is derived from an EMBL/GenBank/DDBJ whole genome shotgun (WGS) entry which is preliminary data.</text>
</comment>
<dbReference type="RefSeq" id="WP_137630047.1">
    <property type="nucleotide sequence ID" value="NZ_BJDO01000003.1"/>
</dbReference>
<evidence type="ECO:0000256" key="1">
    <source>
        <dbReference type="ARBA" id="ARBA00022512"/>
    </source>
</evidence>
<feature type="compositionally biased region" description="Low complexity" evidence="5">
    <location>
        <begin position="601"/>
        <end position="654"/>
    </location>
</feature>
<evidence type="ECO:0000256" key="2">
    <source>
        <dbReference type="ARBA" id="ARBA00022525"/>
    </source>
</evidence>
<feature type="compositionally biased region" description="Polar residues" evidence="5">
    <location>
        <begin position="60"/>
        <end position="75"/>
    </location>
</feature>
<dbReference type="EMBL" id="JBHSSA010000031">
    <property type="protein sequence ID" value="MFC6253584.1"/>
    <property type="molecule type" value="Genomic_DNA"/>
</dbReference>
<feature type="region of interest" description="Disordered" evidence="5">
    <location>
        <begin position="177"/>
        <end position="211"/>
    </location>
</feature>
<proteinExistence type="predicted"/>
<dbReference type="Proteomes" id="UP001596190">
    <property type="component" value="Unassembled WGS sequence"/>
</dbReference>
<keyword evidence="2" id="KW-0964">Secreted</keyword>
<evidence type="ECO:0000256" key="3">
    <source>
        <dbReference type="ARBA" id="ARBA00022729"/>
    </source>
</evidence>
<keyword evidence="1" id="KW-0134">Cell wall</keyword>
<evidence type="ECO:0000313" key="9">
    <source>
        <dbReference type="Proteomes" id="UP001596190"/>
    </source>
</evidence>
<protein>
    <recommendedName>
        <fullName evidence="7">Gram-positive cocci surface proteins LPxTG domain-containing protein</fullName>
    </recommendedName>
</protein>
<keyword evidence="6" id="KW-0812">Transmembrane</keyword>
<evidence type="ECO:0000259" key="7">
    <source>
        <dbReference type="PROSITE" id="PS50847"/>
    </source>
</evidence>